<dbReference type="EMBL" id="JAMLDX010000014">
    <property type="protein sequence ID" value="MCP3732090.1"/>
    <property type="molecule type" value="Genomic_DNA"/>
</dbReference>
<evidence type="ECO:0000313" key="4">
    <source>
        <dbReference type="EMBL" id="MCP3732090.1"/>
    </source>
</evidence>
<keyword evidence="2" id="KW-0812">Transmembrane</keyword>
<dbReference type="InterPro" id="IPR003399">
    <property type="entry name" value="Mce/MlaD"/>
</dbReference>
<feature type="transmembrane region" description="Helical" evidence="2">
    <location>
        <begin position="7"/>
        <end position="29"/>
    </location>
</feature>
<proteinExistence type="predicted"/>
<dbReference type="PANTHER" id="PTHR36698">
    <property type="entry name" value="BLL5892 PROTEIN"/>
    <property type="match status" value="1"/>
</dbReference>
<comment type="caution">
    <text evidence="4">The sequence shown here is derived from an EMBL/GenBank/DDBJ whole genome shotgun (WGS) entry which is preliminary data.</text>
</comment>
<reference evidence="4" key="1">
    <citation type="submission" date="2022-05" db="EMBL/GenBank/DDBJ databases">
        <title>Sphingomonas sp. strain MG17 Genome sequencing and assembly.</title>
        <authorList>
            <person name="Kim I."/>
        </authorList>
    </citation>
    <scope>NUCLEOTIDE SEQUENCE</scope>
    <source>
        <strain evidence="4">MG17</strain>
    </source>
</reference>
<keyword evidence="2" id="KW-0472">Membrane</keyword>
<protein>
    <submittedName>
        <fullName evidence="4">MlaD family protein</fullName>
    </submittedName>
</protein>
<name>A0A9X2HU81_9SPHN</name>
<evidence type="ECO:0000313" key="5">
    <source>
        <dbReference type="Proteomes" id="UP001139451"/>
    </source>
</evidence>
<dbReference type="PANTHER" id="PTHR36698:SF2">
    <property type="entry name" value="MCE_MLAD DOMAIN-CONTAINING PROTEIN"/>
    <property type="match status" value="1"/>
</dbReference>
<organism evidence="4 5">
    <name type="scientific">Sphingomonas tagetis</name>
    <dbReference type="NCBI Taxonomy" id="2949092"/>
    <lineage>
        <taxon>Bacteria</taxon>
        <taxon>Pseudomonadati</taxon>
        <taxon>Pseudomonadota</taxon>
        <taxon>Alphaproteobacteria</taxon>
        <taxon>Sphingomonadales</taxon>
        <taxon>Sphingomonadaceae</taxon>
        <taxon>Sphingomonas</taxon>
    </lineage>
</organism>
<dbReference type="Proteomes" id="UP001139451">
    <property type="component" value="Unassembled WGS sequence"/>
</dbReference>
<evidence type="ECO:0000259" key="3">
    <source>
        <dbReference type="Pfam" id="PF02470"/>
    </source>
</evidence>
<gene>
    <name evidence="4" type="ORF">M9978_16825</name>
</gene>
<evidence type="ECO:0000256" key="2">
    <source>
        <dbReference type="SAM" id="Phobius"/>
    </source>
</evidence>
<accession>A0A9X2HU81</accession>
<sequence length="323" mass="34121">METRSNHVLVGAVVLILLAVLALFTVWLARINTAAEKEYDIFFKQSVEGVNKGSAVSFSGVPAGQVKEIALFKPDPSLVRVRISVNNDIPVLQGTTATIQGVGFTGVSQIQLDGAVKGAPPIACPETNPRSVCPMGVPVIPTKQGGLGALLSSAPRLLERLSTLTERLTELLSDKNQASIAGILQNTDRLTGELAKGAPDMRLAIAELRNTVKQAGFAAEQIGNLSRTTDGVLSQDVAPAMKDLKTAIGSADRSMKALERTLGKADVGIDEFSTRTMPEVSQLIQDLREMAGALQSVAEKVDKGGAGSLIGGQKLPDYEPRKK</sequence>
<feature type="region of interest" description="Disordered" evidence="1">
    <location>
        <begin position="304"/>
        <end position="323"/>
    </location>
</feature>
<dbReference type="RefSeq" id="WP_254295211.1">
    <property type="nucleotide sequence ID" value="NZ_JAMLDX010000014.1"/>
</dbReference>
<evidence type="ECO:0000256" key="1">
    <source>
        <dbReference type="SAM" id="MobiDB-lite"/>
    </source>
</evidence>
<keyword evidence="2" id="KW-1133">Transmembrane helix</keyword>
<feature type="domain" description="Mce/MlaD" evidence="3">
    <location>
        <begin position="43"/>
        <end position="113"/>
    </location>
</feature>
<dbReference type="AlphaFoldDB" id="A0A9X2HU81"/>
<dbReference type="Pfam" id="PF02470">
    <property type="entry name" value="MlaD"/>
    <property type="match status" value="1"/>
</dbReference>
<keyword evidence="5" id="KW-1185">Reference proteome</keyword>